<dbReference type="InterPro" id="IPR000182">
    <property type="entry name" value="GNAT_dom"/>
</dbReference>
<dbReference type="InterPro" id="IPR053144">
    <property type="entry name" value="Acetyltransferase_Butenolide"/>
</dbReference>
<evidence type="ECO:0000259" key="1">
    <source>
        <dbReference type="PROSITE" id="PS51186"/>
    </source>
</evidence>
<evidence type="ECO:0000313" key="3">
    <source>
        <dbReference type="Proteomes" id="UP001316384"/>
    </source>
</evidence>
<protein>
    <submittedName>
        <fullName evidence="2">GNAT family N-acetyltransferase</fullName>
    </submittedName>
</protein>
<organism evidence="2 3">
    <name type="scientific">Cellulomonas xiejunii</name>
    <dbReference type="NCBI Taxonomy" id="2968083"/>
    <lineage>
        <taxon>Bacteria</taxon>
        <taxon>Bacillati</taxon>
        <taxon>Actinomycetota</taxon>
        <taxon>Actinomycetes</taxon>
        <taxon>Micrococcales</taxon>
        <taxon>Cellulomonadaceae</taxon>
        <taxon>Cellulomonas</taxon>
    </lineage>
</organism>
<gene>
    <name evidence="2" type="ORF">NP048_01420</name>
</gene>
<dbReference type="EMBL" id="CP101987">
    <property type="protein sequence ID" value="UUI72157.1"/>
    <property type="molecule type" value="Genomic_DNA"/>
</dbReference>
<feature type="domain" description="N-acetyltransferase" evidence="1">
    <location>
        <begin position="21"/>
        <end position="159"/>
    </location>
</feature>
<name>A0ABY5KSG9_9CELL</name>
<dbReference type="InterPro" id="IPR016181">
    <property type="entry name" value="Acyl_CoA_acyltransferase"/>
</dbReference>
<evidence type="ECO:0000313" key="2">
    <source>
        <dbReference type="EMBL" id="UUI72157.1"/>
    </source>
</evidence>
<dbReference type="PROSITE" id="PS51186">
    <property type="entry name" value="GNAT"/>
    <property type="match status" value="1"/>
</dbReference>
<sequence length="163" mass="17495">MTADETAQGSAQPPGLDTSRYRFTADRADVDRPTVHRWLSERSYWARGRAADVQDAAIDASLCFGVLERASGRQAAFARVVTDGATFAWLCDVFVDEAERGNGVGTALVAGVVAHLDAMGLPRVALATADAHGLYERFGFSATTPGMYMARLREPRDATPDAT</sequence>
<dbReference type="Proteomes" id="UP001316384">
    <property type="component" value="Chromosome"/>
</dbReference>
<accession>A0ABY5KSG9</accession>
<reference evidence="2 3" key="1">
    <citation type="submission" date="2022-07" db="EMBL/GenBank/DDBJ databases">
        <title>Novel species in genus cellulomonas.</title>
        <authorList>
            <person name="Ye L."/>
        </authorList>
    </citation>
    <scope>NUCLEOTIDE SEQUENCE [LARGE SCALE GENOMIC DNA]</scope>
    <source>
        <strain evidence="3">zg-B89</strain>
    </source>
</reference>
<dbReference type="RefSeq" id="WP_227577191.1">
    <property type="nucleotide sequence ID" value="NZ_CP101987.1"/>
</dbReference>
<dbReference type="CDD" id="cd04301">
    <property type="entry name" value="NAT_SF"/>
    <property type="match status" value="1"/>
</dbReference>
<proteinExistence type="predicted"/>
<keyword evidence="3" id="KW-1185">Reference proteome</keyword>
<dbReference type="PANTHER" id="PTHR43233">
    <property type="entry name" value="FAMILY N-ACETYLTRANSFERASE, PUTATIVE (AFU_ORTHOLOGUE AFUA_6G03350)-RELATED"/>
    <property type="match status" value="1"/>
</dbReference>
<dbReference type="Gene3D" id="3.40.630.30">
    <property type="match status" value="1"/>
</dbReference>
<dbReference type="PANTHER" id="PTHR43233:SF1">
    <property type="entry name" value="FAMILY N-ACETYLTRANSFERASE, PUTATIVE (AFU_ORTHOLOGUE AFUA_6G03350)-RELATED"/>
    <property type="match status" value="1"/>
</dbReference>
<dbReference type="SUPFAM" id="SSF55729">
    <property type="entry name" value="Acyl-CoA N-acyltransferases (Nat)"/>
    <property type="match status" value="1"/>
</dbReference>
<dbReference type="Pfam" id="PF00583">
    <property type="entry name" value="Acetyltransf_1"/>
    <property type="match status" value="1"/>
</dbReference>